<dbReference type="Pfam" id="PF01029">
    <property type="entry name" value="NusB"/>
    <property type="match status" value="1"/>
</dbReference>
<evidence type="ECO:0000256" key="2">
    <source>
        <dbReference type="ARBA" id="ARBA00022814"/>
    </source>
</evidence>
<keyword evidence="5 6" id="KW-0804">Transcription</keyword>
<dbReference type="EMBL" id="DWVP01000004">
    <property type="protein sequence ID" value="HJC84441.1"/>
    <property type="molecule type" value="Genomic_DNA"/>
</dbReference>
<dbReference type="Proteomes" id="UP000823858">
    <property type="component" value="Unassembled WGS sequence"/>
</dbReference>
<accession>A0A9D2QDH0</accession>
<evidence type="ECO:0000313" key="9">
    <source>
        <dbReference type="Proteomes" id="UP000823858"/>
    </source>
</evidence>
<dbReference type="InterPro" id="IPR035926">
    <property type="entry name" value="NusB-like_sf"/>
</dbReference>
<keyword evidence="2 6" id="KW-0889">Transcription antitermination</keyword>
<dbReference type="NCBIfam" id="TIGR01951">
    <property type="entry name" value="nusB"/>
    <property type="match status" value="1"/>
</dbReference>
<dbReference type="GO" id="GO:0006353">
    <property type="term" value="P:DNA-templated transcription termination"/>
    <property type="evidence" value="ECO:0007669"/>
    <property type="project" value="UniProtKB-UniRule"/>
</dbReference>
<evidence type="ECO:0000313" key="8">
    <source>
        <dbReference type="EMBL" id="HJC84441.1"/>
    </source>
</evidence>
<organism evidence="8 9">
    <name type="scientific">Candidatus Corynebacterium faecigallinarum</name>
    <dbReference type="NCBI Taxonomy" id="2838528"/>
    <lineage>
        <taxon>Bacteria</taxon>
        <taxon>Bacillati</taxon>
        <taxon>Actinomycetota</taxon>
        <taxon>Actinomycetes</taxon>
        <taxon>Mycobacteriales</taxon>
        <taxon>Corynebacteriaceae</taxon>
        <taxon>Corynebacterium</taxon>
    </lineage>
</organism>
<comment type="similarity">
    <text evidence="1 6">Belongs to the NusB family.</text>
</comment>
<comment type="function">
    <text evidence="6">Involved in transcription antitermination. Required for transcription of ribosomal RNA (rRNA) genes. Binds specifically to the boxA antiterminator sequence of the ribosomal RNA (rrn) operons.</text>
</comment>
<sequence>MTDSTHRHGPRHAARQRAVDILFEAEFRDTDPVGIVEERIDLSRDESNQVKRVPEYTTAIVPGVAQALDEIDDAIAAHLSSTWRLERLPAVDRAVLRVAAWELLYNPEVPVKVALKEGIHLAGEYSHDKAPSYVNAVLDGIARDKRLADEASEAAAAEASAAAAAAETAESEAQTDALIEGIVDGGSDTHP</sequence>
<dbReference type="GO" id="GO:0005829">
    <property type="term" value="C:cytosol"/>
    <property type="evidence" value="ECO:0007669"/>
    <property type="project" value="TreeGrafter"/>
</dbReference>
<dbReference type="Gene3D" id="1.10.940.10">
    <property type="entry name" value="NusB-like"/>
    <property type="match status" value="1"/>
</dbReference>
<evidence type="ECO:0000256" key="6">
    <source>
        <dbReference type="HAMAP-Rule" id="MF_00073"/>
    </source>
</evidence>
<reference evidence="8" key="1">
    <citation type="journal article" date="2021" name="PeerJ">
        <title>Extensive microbial diversity within the chicken gut microbiome revealed by metagenomics and culture.</title>
        <authorList>
            <person name="Gilroy R."/>
            <person name="Ravi A."/>
            <person name="Getino M."/>
            <person name="Pursley I."/>
            <person name="Horton D.L."/>
            <person name="Alikhan N.F."/>
            <person name="Baker D."/>
            <person name="Gharbi K."/>
            <person name="Hall N."/>
            <person name="Watson M."/>
            <person name="Adriaenssens E.M."/>
            <person name="Foster-Nyarko E."/>
            <person name="Jarju S."/>
            <person name="Secka A."/>
            <person name="Antonio M."/>
            <person name="Oren A."/>
            <person name="Chaudhuri R.R."/>
            <person name="La Ragione R."/>
            <person name="Hildebrand F."/>
            <person name="Pallen M.J."/>
        </authorList>
    </citation>
    <scope>NUCLEOTIDE SEQUENCE</scope>
    <source>
        <strain evidence="8">ChiHjej13B12-4958</strain>
    </source>
</reference>
<gene>
    <name evidence="6 8" type="primary">nusB</name>
    <name evidence="8" type="ORF">H9751_02625</name>
</gene>
<evidence type="ECO:0000256" key="3">
    <source>
        <dbReference type="ARBA" id="ARBA00022884"/>
    </source>
</evidence>
<dbReference type="InterPro" id="IPR011605">
    <property type="entry name" value="NusB_fam"/>
</dbReference>
<proteinExistence type="inferred from homology"/>
<evidence type="ECO:0000256" key="5">
    <source>
        <dbReference type="ARBA" id="ARBA00023163"/>
    </source>
</evidence>
<evidence type="ECO:0000256" key="4">
    <source>
        <dbReference type="ARBA" id="ARBA00023015"/>
    </source>
</evidence>
<keyword evidence="4 6" id="KW-0805">Transcription regulation</keyword>
<dbReference type="PANTHER" id="PTHR11078:SF3">
    <property type="entry name" value="ANTITERMINATION NUSB DOMAIN-CONTAINING PROTEIN"/>
    <property type="match status" value="1"/>
</dbReference>
<comment type="caution">
    <text evidence="8">The sequence shown here is derived from an EMBL/GenBank/DDBJ whole genome shotgun (WGS) entry which is preliminary data.</text>
</comment>
<dbReference type="GO" id="GO:0031564">
    <property type="term" value="P:transcription antitermination"/>
    <property type="evidence" value="ECO:0007669"/>
    <property type="project" value="UniProtKB-KW"/>
</dbReference>
<dbReference type="AlphaFoldDB" id="A0A9D2QDH0"/>
<name>A0A9D2QDH0_9CORY</name>
<dbReference type="SUPFAM" id="SSF48013">
    <property type="entry name" value="NusB-like"/>
    <property type="match status" value="1"/>
</dbReference>
<dbReference type="InterPro" id="IPR006027">
    <property type="entry name" value="NusB_RsmB_TIM44"/>
</dbReference>
<reference evidence="8" key="2">
    <citation type="submission" date="2021-04" db="EMBL/GenBank/DDBJ databases">
        <authorList>
            <person name="Gilroy R."/>
        </authorList>
    </citation>
    <scope>NUCLEOTIDE SEQUENCE</scope>
    <source>
        <strain evidence="8">ChiHjej13B12-4958</strain>
    </source>
</reference>
<dbReference type="HAMAP" id="MF_00073">
    <property type="entry name" value="NusB"/>
    <property type="match status" value="1"/>
</dbReference>
<dbReference type="PANTHER" id="PTHR11078">
    <property type="entry name" value="N UTILIZATION SUBSTANCE PROTEIN B-RELATED"/>
    <property type="match status" value="1"/>
</dbReference>
<protein>
    <recommendedName>
        <fullName evidence="6">Transcription antitermination protein NusB</fullName>
    </recommendedName>
    <alternativeName>
        <fullName evidence="6">Antitermination factor NusB</fullName>
    </alternativeName>
</protein>
<feature type="domain" description="NusB/RsmB/TIM44" evidence="7">
    <location>
        <begin position="12"/>
        <end position="143"/>
    </location>
</feature>
<evidence type="ECO:0000259" key="7">
    <source>
        <dbReference type="Pfam" id="PF01029"/>
    </source>
</evidence>
<evidence type="ECO:0000256" key="1">
    <source>
        <dbReference type="ARBA" id="ARBA00005952"/>
    </source>
</evidence>
<keyword evidence="3 6" id="KW-0694">RNA-binding</keyword>
<dbReference type="GO" id="GO:0003723">
    <property type="term" value="F:RNA binding"/>
    <property type="evidence" value="ECO:0007669"/>
    <property type="project" value="UniProtKB-UniRule"/>
</dbReference>